<accession>A0A2P7V2Q0</accession>
<proteinExistence type="predicted"/>
<reference evidence="1 2" key="1">
    <citation type="submission" date="2018-03" db="EMBL/GenBank/DDBJ databases">
        <title>Brevisbacillus phylogenomics.</title>
        <authorList>
            <person name="Dunlap C."/>
        </authorList>
    </citation>
    <scope>NUCLEOTIDE SEQUENCE [LARGE SCALE GENOMIC DNA]</scope>
    <source>
        <strain evidence="1 2">NRRL NRS-1210</strain>
    </source>
</reference>
<sequence>MAHDEQRVLEPIEFMGMLNGADDFYGQHLILLDLAMGCLRHRQRECLPSVSIRLSGNAKEKRQNDNDCDSARADYAITVTWWKQVKGNLGTTCRMWGVVKWIDQNGTQSGSP</sequence>
<evidence type="ECO:0000313" key="2">
    <source>
        <dbReference type="Proteomes" id="UP000240419"/>
    </source>
</evidence>
<dbReference type="Proteomes" id="UP000240419">
    <property type="component" value="Unassembled WGS sequence"/>
</dbReference>
<keyword evidence="2" id="KW-1185">Reference proteome</keyword>
<name>A0A2P7V2Q0_9BACL</name>
<comment type="caution">
    <text evidence="1">The sequence shown here is derived from an EMBL/GenBank/DDBJ whole genome shotgun (WGS) entry which is preliminary data.</text>
</comment>
<organism evidence="1 2">
    <name type="scientific">Brevibacillus fortis</name>
    <dbReference type="NCBI Taxonomy" id="2126352"/>
    <lineage>
        <taxon>Bacteria</taxon>
        <taxon>Bacillati</taxon>
        <taxon>Bacillota</taxon>
        <taxon>Bacilli</taxon>
        <taxon>Bacillales</taxon>
        <taxon>Paenibacillaceae</taxon>
        <taxon>Brevibacillus</taxon>
    </lineage>
</organism>
<dbReference type="AlphaFoldDB" id="A0A2P7V2Q0"/>
<evidence type="ECO:0000313" key="1">
    <source>
        <dbReference type="EMBL" id="PSJ93499.1"/>
    </source>
</evidence>
<protein>
    <submittedName>
        <fullName evidence="1">Uncharacterized protein</fullName>
    </submittedName>
</protein>
<gene>
    <name evidence="1" type="ORF">C7R93_18445</name>
</gene>
<dbReference type="EMBL" id="PXZM01000029">
    <property type="protein sequence ID" value="PSJ93499.1"/>
    <property type="molecule type" value="Genomic_DNA"/>
</dbReference>